<dbReference type="RefSeq" id="WP_073132914.1">
    <property type="nucleotide sequence ID" value="NZ_FQWQ01000001.1"/>
</dbReference>
<feature type="domain" description="Fibronectin type-III" evidence="2">
    <location>
        <begin position="1045"/>
        <end position="1133"/>
    </location>
</feature>
<dbReference type="InterPro" id="IPR051532">
    <property type="entry name" value="Ester_Hydrolysis_Enzymes"/>
</dbReference>
<keyword evidence="4" id="KW-1185">Reference proteome</keyword>
<dbReference type="NCBIfam" id="TIGR03696">
    <property type="entry name" value="Rhs_assc_core"/>
    <property type="match status" value="1"/>
</dbReference>
<dbReference type="OrthoDB" id="2972467at2"/>
<evidence type="ECO:0000313" key="4">
    <source>
        <dbReference type="Proteomes" id="UP000184212"/>
    </source>
</evidence>
<dbReference type="CDD" id="cd01833">
    <property type="entry name" value="XynB_like"/>
    <property type="match status" value="1"/>
</dbReference>
<evidence type="ECO:0000256" key="1">
    <source>
        <dbReference type="SAM" id="SignalP"/>
    </source>
</evidence>
<feature type="signal peptide" evidence="1">
    <location>
        <begin position="1"/>
        <end position="24"/>
    </location>
</feature>
<dbReference type="PANTHER" id="PTHR30383">
    <property type="entry name" value="THIOESTERASE 1/PROTEASE 1/LYSOPHOSPHOLIPASE L1"/>
    <property type="match status" value="1"/>
</dbReference>
<organism evidence="3 4">
    <name type="scientific">Chryseolinea serpens</name>
    <dbReference type="NCBI Taxonomy" id="947013"/>
    <lineage>
        <taxon>Bacteria</taxon>
        <taxon>Pseudomonadati</taxon>
        <taxon>Bacteroidota</taxon>
        <taxon>Cytophagia</taxon>
        <taxon>Cytophagales</taxon>
        <taxon>Fulvivirgaceae</taxon>
        <taxon>Chryseolinea</taxon>
    </lineage>
</organism>
<accession>A0A1M5MLA5</accession>
<protein>
    <submittedName>
        <fullName evidence="3">RHS repeat-associated core domain-containing protein</fullName>
    </submittedName>
</protein>
<dbReference type="InterPro" id="IPR003961">
    <property type="entry name" value="FN3_dom"/>
</dbReference>
<evidence type="ECO:0000313" key="3">
    <source>
        <dbReference type="EMBL" id="SHG77987.1"/>
    </source>
</evidence>
<feature type="domain" description="Fibronectin type-III" evidence="2">
    <location>
        <begin position="207"/>
        <end position="300"/>
    </location>
</feature>
<proteinExistence type="predicted"/>
<dbReference type="Gene3D" id="2.180.10.10">
    <property type="entry name" value="RHS repeat-associated core"/>
    <property type="match status" value="2"/>
</dbReference>
<sequence length="2475" mass="269080">MKFLIPILFLSTAIVLLSAINVKAQPKVYFHAGNANAAPAPWNNALHDPYGGTVFSDLKDDSGNNTGIKIELLTWWGGAYPSGVTTGNGSGIVPDPVLSEYYWFGLGISSDQMRVKISGLMPSTAYTFNFLGASAYHGSGITNNGNTIYTIGARSVSLAVENNTTSLATIPNVVSDAQGEVEVVITRASNAAAGYLNAIIVDLPADVLYTPSGLSSNYSTNALSLQWNDNNSTETGYDIYRANPIAGEDFQLVGTTGANVTSFTDNTVLEGYSYQYKVLAKNLTRASSFSTAYEAVIPVGHGASITIGSHIYFDFGNSNSSSASWNNAGREPSAGLVFNNLLDQSGVNTGVSVELLTAWGGAYTDGATTGNNTGIVPDNVLKDYYWFGLFGAPNVVRFKIRGLSPSSSYNLRFVGSSVFRQAGITNNGHTIYKIGTDAASLDVESNTSQAAEFLAVKANALGEVVVTLEKGSDAAVGYINAMMIDLPTGMMYTPPGLKGIYGEATGVALTWTDNNTSESGYQIYRSNVSTGDPYALIATTAASVVTYTDATVSQNSIYKYKVRAINGSGVSNYSQEITSRTTPVKKVLFSFGKTLDGPSPWNNAHSDPQAGMIFKNLKDEFNIATGLSLELLTGWGGVNTEGATTGNNSGIVPDNVLKEFYWFGFLGAPNEVQFRINGLSPDKLYNFRIVGSSVFRYGNLTDNGSTVYTINGTTVSLNVESNTSAAAEFFDVSPDANGQIVVSATKGVNAFAGYLNAVMIDLPKDMLYVPAGIEAKYVAGAGVNLTWTDNNATETGYQVYRSTVPGTGYSLVYTTAANAGAYSDGTVQDGTLYYYKIRAISATSTSSYSLETIVRASEMKKIALKFGKEFAAPAHWNSTGADPVEGARYNHLKDEFGLDAGISVKLLTAWGGLYRGGPTTGSNSGAVPDDVLQEYYWFGMFGSPEEVRLRVSGLNPLKTYNFKFLGSSIFHVGGTTDNGNTIYQIEDRSASVAVENNTANFAELQEISPDTDGNVEISIRKGAGATAGFINAMILEMEKKQLYAPPLTARYTQGTGVVLQWTDNNTSETGYEIYRSNDGGDSYTLLTTTSGSVSNYTDHGVVHGNTYFYKVRATSGAITSVYSDPFIADCVNKQLVRLKFGRNLSVPAPWNNTARDPASGAIISDLLDDVGQNSGVSVELEGDWGGVYNQGTTTGNDSGVVPDNVLMEYYYFGFLSATTEVKFKVKGLIPSARYNFRLVGSSAFRGGGVTDNGNTVYSIGDESVSLYVEGNTSNYAEFLNAVADSNGEIEVRLSKGQGAAVGYINAMMLEVPSGGLNFWAVANGNWSDAIWNTNKSATIGAHLPAGSSVIIEGKSVFVNTNATAKEIRIAASGELAGSLVVDNAELINSGRLEVSDNGTNFLKVMNQGKLTMAGEPIKIIPIGNSITQGNSTNFSYRYELWKKLVDDDINFDFIGSQSTNNISNPDFPTYKGKTFDTDNEGHWGWRADEIAAGLPAWLSGKKPDIALVHAGTNDMYQGQSVASTGDDLRAIISTLRTANPNVRILLAQIIPMNIPGVNANITLLNDLIKQISVEKNTQVSPIYLVDQNTGFDLNLDLNAVDLIHPTPSGEKKMADQWYKGLLLSLQSLQESTDASENVSHPCGEKQYSTDAISVRHAQFANGCSNALNSADKVILEKDVLVEKGSRLSLTASYVKDLLEYQGNFNGLISSIRWRTETPFGLKENDFTGGYTFVYDQKGQIKDASWADLDLTTSQLVETGDGTRSNKFRVTNLSYDANGNIQALKRFNGQSLPMHDFSYFYDENMKNRLITVNGYVKNYTYDKLGRMTVAQKDETNDGESQYVEYDVSGKVTFIYSDEARTIKKVQYQYDDHGFRVAKIVYQPDIRTTWYIRDLSGSIMSIYEQEGEPTGSDDDKSATLTEIPLYGSGKLGTYYPQQEESVDYELTDHLGNVRALIRDNKASFAATMEDDGETNLENPRVQEMQYFENLFASEQGNVEPGLNHTPQTGSYRPNYAAYLNGEDRIIGPAISLRVQAGDELHLNTFVKFEEQNAFPGPTPLISIISALATTYALTPGIESVAKATDMFTEAYTLAAPFGSNTDAPRAFLNYILFDNEMHYVTAQGIPVSDDAGFEPGQAIRTDFEELVAEITVNQNGYIYVFVSNETPGVNVWFDDLRISIHQNIVKQATDFGVWGDIVRERKSDASEYRFAYQGQSSEKDTETGWNHFEAREFDPAIGRWLVPDPMAQHWSPYLAMGNSGVNKLDPDGNWDGWQTPDTDVKRFWNWASGHSYLNRAYDYIKNPLKNHVITSVAYVPGAVIVTSDVLNDEGKVLETGVNFTIGGDMEGYYQGAFDMFFDRRDEMGIPTEDTHGQKWAGMGGWIGKKLYSSAKLAKNIVLRERFVQALKKGMVGPYAEEGIKTLTGKGINIEGAVYKFELKLLGKGVQHPRLLGNLEKWTNPKTKEVIDIIVFRTFSTK</sequence>
<dbReference type="Gene3D" id="2.60.40.10">
    <property type="entry name" value="Immunoglobulins"/>
    <property type="match status" value="4"/>
</dbReference>
<evidence type="ECO:0000259" key="2">
    <source>
        <dbReference type="PROSITE" id="PS50853"/>
    </source>
</evidence>
<dbReference type="InterPro" id="IPR013783">
    <property type="entry name" value="Ig-like_fold"/>
</dbReference>
<feature type="domain" description="Fibronectin type-III" evidence="2">
    <location>
        <begin position="493"/>
        <end position="584"/>
    </location>
</feature>
<dbReference type="SMART" id="SM00060">
    <property type="entry name" value="FN3"/>
    <property type="match status" value="5"/>
</dbReference>
<dbReference type="InterPro" id="IPR036514">
    <property type="entry name" value="SGNH_hydro_sf"/>
</dbReference>
<dbReference type="InterPro" id="IPR022385">
    <property type="entry name" value="Rhs_assc_core"/>
</dbReference>
<name>A0A1M5MLA5_9BACT</name>
<dbReference type="SUPFAM" id="SSF49265">
    <property type="entry name" value="Fibronectin type III"/>
    <property type="match status" value="3"/>
</dbReference>
<dbReference type="InterPro" id="IPR013830">
    <property type="entry name" value="SGNH_hydro"/>
</dbReference>
<dbReference type="SUPFAM" id="SSF52266">
    <property type="entry name" value="SGNH hydrolase"/>
    <property type="match status" value="1"/>
</dbReference>
<dbReference type="Pfam" id="PF13472">
    <property type="entry name" value="Lipase_GDSL_2"/>
    <property type="match status" value="1"/>
</dbReference>
<dbReference type="GO" id="GO:0004622">
    <property type="term" value="F:phosphatidylcholine lysophospholipase activity"/>
    <property type="evidence" value="ECO:0007669"/>
    <property type="project" value="TreeGrafter"/>
</dbReference>
<dbReference type="InterPro" id="IPR036116">
    <property type="entry name" value="FN3_sf"/>
</dbReference>
<dbReference type="Proteomes" id="UP000184212">
    <property type="component" value="Unassembled WGS sequence"/>
</dbReference>
<reference evidence="3 4" key="1">
    <citation type="submission" date="2016-11" db="EMBL/GenBank/DDBJ databases">
        <authorList>
            <person name="Jaros S."/>
            <person name="Januszkiewicz K."/>
            <person name="Wedrychowicz H."/>
        </authorList>
    </citation>
    <scope>NUCLEOTIDE SEQUENCE [LARGE SCALE GENOMIC DNA]</scope>
    <source>
        <strain evidence="3 4">DSM 24574</strain>
    </source>
</reference>
<feature type="chain" id="PRO_5013019624" evidence="1">
    <location>
        <begin position="25"/>
        <end position="2475"/>
    </location>
</feature>
<keyword evidence="1" id="KW-0732">Signal</keyword>
<dbReference type="CDD" id="cd00063">
    <property type="entry name" value="FN3"/>
    <property type="match status" value="4"/>
</dbReference>
<feature type="domain" description="Fibronectin type-III" evidence="2">
    <location>
        <begin position="769"/>
        <end position="859"/>
    </location>
</feature>
<gene>
    <name evidence="3" type="ORF">SAMN04488109_1800</name>
</gene>
<dbReference type="EMBL" id="FQWQ01000001">
    <property type="protein sequence ID" value="SHG77987.1"/>
    <property type="molecule type" value="Genomic_DNA"/>
</dbReference>
<dbReference type="Gene3D" id="3.40.50.1110">
    <property type="entry name" value="SGNH hydrolase"/>
    <property type="match status" value="1"/>
</dbReference>
<dbReference type="PROSITE" id="PS50853">
    <property type="entry name" value="FN3"/>
    <property type="match status" value="4"/>
</dbReference>
<dbReference type="STRING" id="947013.SAMN04488109_1800"/>
<dbReference type="PANTHER" id="PTHR30383:SF2">
    <property type="entry name" value="CELLULOSE-BINDING PROTEIN"/>
    <property type="match status" value="1"/>
</dbReference>